<dbReference type="Gene3D" id="3.40.720.10">
    <property type="entry name" value="Alkaline Phosphatase, subunit A"/>
    <property type="match status" value="1"/>
</dbReference>
<proteinExistence type="predicted"/>
<name>A0ABT9ZQE5_9BACI</name>
<dbReference type="RefSeq" id="WP_307322127.1">
    <property type="nucleotide sequence ID" value="NZ_JAUSUG010000002.1"/>
</dbReference>
<dbReference type="EMBL" id="JAUSUG010000002">
    <property type="protein sequence ID" value="MDQ0253458.1"/>
    <property type="molecule type" value="Genomic_DNA"/>
</dbReference>
<gene>
    <name evidence="1" type="ORF">J2S74_000830</name>
</gene>
<protein>
    <submittedName>
        <fullName evidence="1">Uncharacterized protein</fullName>
    </submittedName>
</protein>
<dbReference type="InterPro" id="IPR002591">
    <property type="entry name" value="Phosphodiest/P_Trfase"/>
</dbReference>
<dbReference type="SUPFAM" id="SSF53649">
    <property type="entry name" value="Alkaline phosphatase-like"/>
    <property type="match status" value="1"/>
</dbReference>
<evidence type="ECO:0000313" key="2">
    <source>
        <dbReference type="Proteomes" id="UP001230005"/>
    </source>
</evidence>
<reference evidence="1 2" key="1">
    <citation type="submission" date="2023-07" db="EMBL/GenBank/DDBJ databases">
        <title>Genomic Encyclopedia of Type Strains, Phase IV (KMG-IV): sequencing the most valuable type-strain genomes for metagenomic binning, comparative biology and taxonomic classification.</title>
        <authorList>
            <person name="Goeker M."/>
        </authorList>
    </citation>
    <scope>NUCLEOTIDE SEQUENCE [LARGE SCALE GENOMIC DNA]</scope>
    <source>
        <strain evidence="1 2">DSM 9768</strain>
    </source>
</reference>
<comment type="caution">
    <text evidence="1">The sequence shown here is derived from an EMBL/GenBank/DDBJ whole genome shotgun (WGS) entry which is preliminary data.</text>
</comment>
<dbReference type="InterPro" id="IPR017850">
    <property type="entry name" value="Alkaline_phosphatase_core_sf"/>
</dbReference>
<sequence length="482" mass="54743">MTPSSKPIVLLIIDTLMTRPLEEAIQNGYAPALKFFKEKGNYFPQMVSSFPTMSVTIESTLLTGEYSHKHRLPALIWYHEDEQRIVNYGTGIKEIMKTGFSQFVKDMYYGLNNVHLSRDVKTIHEELGKRSLKSAAINAFVYRGKHIHEMKLPPALRLTTGYNSTWKIQGPPIWSLGSFSKLSPFTVNPQIFSGNYKAGFRELKHLIRKNKLPPFTMCVIQDLDLRIHFKGPMDMKGIQKIDRELQKMLNLYGSWDNALQEATWIILSDNGHAPMGDRKDHHVIHLRKVLDGFTIMKGTTPISPKDELALAVNQRMAFIYCIGPNVNKNKVIEQLRGDERIDIIAWEEEGKNHVVSGVLEGKLSFWPGEDYVDEYKQTWGISGEVTLLDITIRDNQITYGNYPDALARLSSSLQSHQGNYLVVTAKPGYEFKEKASPIHVGGAAHGSLHKYESLVPMIVAGTDSYPKKERIVDLKEWILSLI</sequence>
<dbReference type="Proteomes" id="UP001230005">
    <property type="component" value="Unassembled WGS sequence"/>
</dbReference>
<organism evidence="1 2">
    <name type="scientific">Evansella vedderi</name>
    <dbReference type="NCBI Taxonomy" id="38282"/>
    <lineage>
        <taxon>Bacteria</taxon>
        <taxon>Bacillati</taxon>
        <taxon>Bacillota</taxon>
        <taxon>Bacilli</taxon>
        <taxon>Bacillales</taxon>
        <taxon>Bacillaceae</taxon>
        <taxon>Evansella</taxon>
    </lineage>
</organism>
<evidence type="ECO:0000313" key="1">
    <source>
        <dbReference type="EMBL" id="MDQ0253458.1"/>
    </source>
</evidence>
<accession>A0ABT9ZQE5</accession>
<dbReference type="Pfam" id="PF01663">
    <property type="entry name" value="Phosphodiest"/>
    <property type="match status" value="1"/>
</dbReference>
<keyword evidence="2" id="KW-1185">Reference proteome</keyword>